<comment type="caution">
    <text evidence="2">The sequence shown here is derived from an EMBL/GenBank/DDBJ whole genome shotgun (WGS) entry which is preliminary data.</text>
</comment>
<keyword evidence="3" id="KW-1185">Reference proteome</keyword>
<dbReference type="Proteomes" id="UP001161391">
    <property type="component" value="Unassembled WGS sequence"/>
</dbReference>
<feature type="signal peptide" evidence="1">
    <location>
        <begin position="1"/>
        <end position="19"/>
    </location>
</feature>
<gene>
    <name evidence="2" type="ORF">GCM10007853_07220</name>
</gene>
<organism evidence="2 3">
    <name type="scientific">Algimonas ampicilliniresistens</name>
    <dbReference type="NCBI Taxonomy" id="1298735"/>
    <lineage>
        <taxon>Bacteria</taxon>
        <taxon>Pseudomonadati</taxon>
        <taxon>Pseudomonadota</taxon>
        <taxon>Alphaproteobacteria</taxon>
        <taxon>Maricaulales</taxon>
        <taxon>Robiginitomaculaceae</taxon>
        <taxon>Algimonas</taxon>
    </lineage>
</organism>
<reference evidence="2" key="2">
    <citation type="submission" date="2023-01" db="EMBL/GenBank/DDBJ databases">
        <title>Draft genome sequence of Algimonas ampicilliniresistens strain NBRC 108219.</title>
        <authorList>
            <person name="Sun Q."/>
            <person name="Mori K."/>
        </authorList>
    </citation>
    <scope>NUCLEOTIDE SEQUENCE</scope>
    <source>
        <strain evidence="2">NBRC 108219</strain>
    </source>
</reference>
<dbReference type="EMBL" id="BSNK01000001">
    <property type="protein sequence ID" value="GLQ22848.1"/>
    <property type="molecule type" value="Genomic_DNA"/>
</dbReference>
<evidence type="ECO:0000313" key="2">
    <source>
        <dbReference type="EMBL" id="GLQ22848.1"/>
    </source>
</evidence>
<accession>A0ABQ5V5N3</accession>
<evidence type="ECO:0000313" key="3">
    <source>
        <dbReference type="Proteomes" id="UP001161391"/>
    </source>
</evidence>
<proteinExistence type="predicted"/>
<protein>
    <recommendedName>
        <fullName evidence="4">Outer membrane lipoprotein-sorting protein</fullName>
    </recommendedName>
</protein>
<name>A0ABQ5V5N3_9PROT</name>
<evidence type="ECO:0008006" key="4">
    <source>
        <dbReference type="Google" id="ProtNLM"/>
    </source>
</evidence>
<dbReference type="RefSeq" id="WP_284387644.1">
    <property type="nucleotide sequence ID" value="NZ_BSNK01000001.1"/>
</dbReference>
<evidence type="ECO:0000256" key="1">
    <source>
        <dbReference type="SAM" id="SignalP"/>
    </source>
</evidence>
<feature type="chain" id="PRO_5045945564" description="Outer membrane lipoprotein-sorting protein" evidence="1">
    <location>
        <begin position="20"/>
        <end position="272"/>
    </location>
</feature>
<reference evidence="2" key="1">
    <citation type="journal article" date="2014" name="Int. J. Syst. Evol. Microbiol.">
        <title>Complete genome of a new Firmicutes species belonging to the dominant human colonic microbiota ('Ruminococcus bicirculans') reveals two chromosomes and a selective capacity to utilize plant glucans.</title>
        <authorList>
            <consortium name="NISC Comparative Sequencing Program"/>
            <person name="Wegmann U."/>
            <person name="Louis P."/>
            <person name="Goesmann A."/>
            <person name="Henrissat B."/>
            <person name="Duncan S.H."/>
            <person name="Flint H.J."/>
        </authorList>
    </citation>
    <scope>NUCLEOTIDE SEQUENCE</scope>
    <source>
        <strain evidence="2">NBRC 108219</strain>
    </source>
</reference>
<sequence length="272" mass="30840">MKIFLLTLAALSVAFPAVAQDKDPATRIAERDLREFKKLVPGIYTNEEQVYFQGNLDMPEADRVPRIELVVERVGDSFETTTSWSDGRVIKARHDYRVEDGAIRASVIRFGRADCERTFVREYESFRGEGCGGTVVLSPEGFRLSAGSETFNMLRARPFKCWVSPRKEDGEYAFYNDLQLHDQGGRVWIDATDEHPRVGLKMRNVQWPTGINRDSLVLYTYLGDDEDYAPGYTWTDPKTERLAINMRWLQASCTAGEVTYTPGINLKTGSGN</sequence>
<keyword evidence="1" id="KW-0732">Signal</keyword>